<feature type="signal peptide" evidence="1">
    <location>
        <begin position="1"/>
        <end position="19"/>
    </location>
</feature>
<evidence type="ECO:0000256" key="1">
    <source>
        <dbReference type="SAM" id="SignalP"/>
    </source>
</evidence>
<comment type="caution">
    <text evidence="2">The sequence shown here is derived from an EMBL/GenBank/DDBJ whole genome shotgun (WGS) entry which is preliminary data.</text>
</comment>
<protein>
    <recommendedName>
        <fullName evidence="4">Secreted protein</fullName>
    </recommendedName>
</protein>
<evidence type="ECO:0000313" key="3">
    <source>
        <dbReference type="Proteomes" id="UP000476176"/>
    </source>
</evidence>
<evidence type="ECO:0008006" key="4">
    <source>
        <dbReference type="Google" id="ProtNLM"/>
    </source>
</evidence>
<dbReference type="AlphaFoldDB" id="A0A6G0MHE1"/>
<reference evidence="2 3" key="1">
    <citation type="submission" date="2018-09" db="EMBL/GenBank/DDBJ databases">
        <title>Genomic investigation of the strawberry pathogen Phytophthora fragariae indicates pathogenicity is determined by transcriptional variation in three key races.</title>
        <authorList>
            <person name="Adams T.M."/>
            <person name="Armitage A.D."/>
            <person name="Sobczyk M.K."/>
            <person name="Bates H.J."/>
            <person name="Dunwell J.M."/>
            <person name="Nellist C.F."/>
            <person name="Harrison R.J."/>
        </authorList>
    </citation>
    <scope>NUCLEOTIDE SEQUENCE [LARGE SCALE GENOMIC DNA]</scope>
    <source>
        <strain evidence="2 3">BC-23</strain>
    </source>
</reference>
<name>A0A6G0MHE1_9STRA</name>
<gene>
    <name evidence="2" type="ORF">PF004_g28540</name>
</gene>
<feature type="chain" id="PRO_5026108198" description="Secreted protein" evidence="1">
    <location>
        <begin position="20"/>
        <end position="112"/>
    </location>
</feature>
<evidence type="ECO:0000313" key="2">
    <source>
        <dbReference type="EMBL" id="KAE9168321.1"/>
    </source>
</evidence>
<dbReference type="Proteomes" id="UP000476176">
    <property type="component" value="Unassembled WGS sequence"/>
</dbReference>
<keyword evidence="1" id="KW-0732">Signal</keyword>
<accession>A0A6G0MHE1</accession>
<proteinExistence type="predicted"/>
<organism evidence="2 3">
    <name type="scientific">Phytophthora fragariae</name>
    <dbReference type="NCBI Taxonomy" id="53985"/>
    <lineage>
        <taxon>Eukaryota</taxon>
        <taxon>Sar</taxon>
        <taxon>Stramenopiles</taxon>
        <taxon>Oomycota</taxon>
        <taxon>Peronosporomycetes</taxon>
        <taxon>Peronosporales</taxon>
        <taxon>Peronosporaceae</taxon>
        <taxon>Phytophthora</taxon>
    </lineage>
</organism>
<dbReference type="EMBL" id="QXGC01004666">
    <property type="protein sequence ID" value="KAE9168321.1"/>
    <property type="molecule type" value="Genomic_DNA"/>
</dbReference>
<sequence>MHHLTFCLIMSILHRDVVACSLWSASTSQGRRRRIRARGASWSTADCEGFHKRDLPLVIHAARGTRHVASSSSLHIAGLSESLPRPATTENCCAELNTGDSFVKRENVLQSV</sequence>